<feature type="region of interest" description="Disordered" evidence="1">
    <location>
        <begin position="848"/>
        <end position="888"/>
    </location>
</feature>
<gene>
    <name evidence="2" type="primary">STK33</name>
    <name evidence="2" type="ORF">SNEC2469_LOCUS34628</name>
</gene>
<evidence type="ECO:0000256" key="1">
    <source>
        <dbReference type="SAM" id="MobiDB-lite"/>
    </source>
</evidence>
<feature type="region of interest" description="Disordered" evidence="1">
    <location>
        <begin position="1"/>
        <end position="31"/>
    </location>
</feature>
<feature type="compositionally biased region" description="Polar residues" evidence="1">
    <location>
        <begin position="1"/>
        <end position="10"/>
    </location>
</feature>
<comment type="caution">
    <text evidence="2">The sequence shown here is derived from an EMBL/GenBank/DDBJ whole genome shotgun (WGS) entry which is preliminary data.</text>
</comment>
<organism evidence="2 3">
    <name type="scientific">Symbiodinium necroappetens</name>
    <dbReference type="NCBI Taxonomy" id="1628268"/>
    <lineage>
        <taxon>Eukaryota</taxon>
        <taxon>Sar</taxon>
        <taxon>Alveolata</taxon>
        <taxon>Dinophyceae</taxon>
        <taxon>Suessiales</taxon>
        <taxon>Symbiodiniaceae</taxon>
        <taxon>Symbiodinium</taxon>
    </lineage>
</organism>
<dbReference type="OrthoDB" id="421686at2759"/>
<dbReference type="AlphaFoldDB" id="A0A813CH87"/>
<feature type="region of interest" description="Disordered" evidence="1">
    <location>
        <begin position="49"/>
        <end position="108"/>
    </location>
</feature>
<name>A0A813CH87_9DINO</name>
<feature type="region of interest" description="Disordered" evidence="1">
    <location>
        <begin position="257"/>
        <end position="298"/>
    </location>
</feature>
<feature type="region of interest" description="Disordered" evidence="1">
    <location>
        <begin position="479"/>
        <end position="511"/>
    </location>
</feature>
<feature type="compositionally biased region" description="Basic and acidic residues" evidence="1">
    <location>
        <begin position="275"/>
        <end position="298"/>
    </location>
</feature>
<sequence>MADSTGNLSGSGRLRRPVWATPPKPLQSLDDPLLRGEALISPTVVSSHAQLPGLPKQPNFPKSASVPAFPAAEKRSPLQPLEHRPSTSAGSDVSVPSRGSIRSSCGPRRKWAQPLAEFDRTLSKDFQGQIQSELSSLDDEHASLTLSDAPPLDQGLSYPARKENFKKEQFFLRFESVQHGRSGSAGGTTSANDGSEAFEAEELVDQEVFLKDLADVDHHIQDLARSILFQHLERASMEERAAAKAEEARRRREAELRRARKKEQMARDPKRKVALKIENKRRFSGHEEDEPDATKGKDTIPLRKYEVYGESGPEKVNIVDILKIQSQCEMLNESGGVDRMLDARHHSEKLRRALTFTDPGDRNSETSLFPSDISPDLPRDERAKQLRKDKYLNQLIEKMSTLRSEWKYMLPFDLDLASSGFVDAHGQRISVSNLIARNPRAAQKFLKELSSLIGQRIQAYGGRRGGIVGGYTLLESLGSKDPVSSKDTPDPVQRMMSKKKSQKDLQRSDTQRAISRKRWSIVKALTQWLLLWFRRRRLHTSANICVMVLRQMGEWSRIRSAMKGFVDNVTLLQRWCKRFLTVKRRRCGLCEKEWERFEDFHLSHFFRNKAQAIIQEQKELAATEAMGGQGKRQYKGIQSGKAKRDKQAFLNLLEAGVEGGEISIDFRAYKIPPAERRAIINRWYMVTLRNHVRSEQTIALTIKEMLAAERELERFVSTFGCRTVVQVAPTIEEEVDMVDDKGRKVRKGQLSDDDMWQLRIGAKLKHEWYRVTEEFVIRCIAVAAQAMAQMAPFQDHPANRGLTTRPVAVPYDGEADKRVFATKVVRAAARPCDLGRLGTKSLQVRASKARRLDEESITSKPKGHVEPNRRNSVNDTVAGKPPTSSQDIEDVLKQLTPRLRQISEAQNLEYRLGKSKEDKEEKFDAEG</sequence>
<feature type="compositionally biased region" description="Basic and acidic residues" evidence="1">
    <location>
        <begin position="72"/>
        <end position="85"/>
    </location>
</feature>
<reference evidence="2" key="1">
    <citation type="submission" date="2021-02" db="EMBL/GenBank/DDBJ databases">
        <authorList>
            <person name="Dougan E. K."/>
            <person name="Rhodes N."/>
            <person name="Thang M."/>
            <person name="Chan C."/>
        </authorList>
    </citation>
    <scope>NUCLEOTIDE SEQUENCE</scope>
</reference>
<evidence type="ECO:0000313" key="3">
    <source>
        <dbReference type="Proteomes" id="UP000601435"/>
    </source>
</evidence>
<evidence type="ECO:0000313" key="2">
    <source>
        <dbReference type="EMBL" id="CAE7942354.1"/>
    </source>
</evidence>
<dbReference type="Proteomes" id="UP000601435">
    <property type="component" value="Unassembled WGS sequence"/>
</dbReference>
<accession>A0A813CH87</accession>
<feature type="region of interest" description="Disordered" evidence="1">
    <location>
        <begin position="357"/>
        <end position="378"/>
    </location>
</feature>
<proteinExistence type="predicted"/>
<keyword evidence="3" id="KW-1185">Reference proteome</keyword>
<feature type="compositionally biased region" description="Basic and acidic residues" evidence="1">
    <location>
        <begin position="257"/>
        <end position="268"/>
    </location>
</feature>
<protein>
    <submittedName>
        <fullName evidence="2">STK33 protein</fullName>
    </submittedName>
</protein>
<dbReference type="EMBL" id="CAJNJA010096363">
    <property type="protein sequence ID" value="CAE7942354.1"/>
    <property type="molecule type" value="Genomic_DNA"/>
</dbReference>